<dbReference type="AlphaFoldDB" id="A0A803L604"/>
<protein>
    <submittedName>
        <fullName evidence="2">Uncharacterized protein</fullName>
    </submittedName>
</protein>
<sequence>MSLNCCHVLHRTDSDQDLSKRLISHDDKSSTPKNISSLFSHKILAERSWSGKLMASPREKKVKSMVGGATPKKFKAHHRRYGSTGALSYGGEGDDLTNEPKLVRSGGLRRDWSLEDLEAELRDGKRSKQRRMNRFSFNNKY</sequence>
<keyword evidence="3" id="KW-1185">Reference proteome</keyword>
<organism evidence="2 3">
    <name type="scientific">Chenopodium quinoa</name>
    <name type="common">Quinoa</name>
    <dbReference type="NCBI Taxonomy" id="63459"/>
    <lineage>
        <taxon>Eukaryota</taxon>
        <taxon>Viridiplantae</taxon>
        <taxon>Streptophyta</taxon>
        <taxon>Embryophyta</taxon>
        <taxon>Tracheophyta</taxon>
        <taxon>Spermatophyta</taxon>
        <taxon>Magnoliopsida</taxon>
        <taxon>eudicotyledons</taxon>
        <taxon>Gunneridae</taxon>
        <taxon>Pentapetalae</taxon>
        <taxon>Caryophyllales</taxon>
        <taxon>Chenopodiaceae</taxon>
        <taxon>Chenopodioideae</taxon>
        <taxon>Atripliceae</taxon>
        <taxon>Chenopodium</taxon>
    </lineage>
</organism>
<dbReference type="Proteomes" id="UP000596660">
    <property type="component" value="Unplaced"/>
</dbReference>
<accession>A0A803L604</accession>
<dbReference type="PANTHER" id="PTHR36019">
    <property type="entry name" value="PLANT/PROTEIN"/>
    <property type="match status" value="1"/>
</dbReference>
<name>A0A803L604_CHEQI</name>
<proteinExistence type="predicted"/>
<evidence type="ECO:0000313" key="2">
    <source>
        <dbReference type="EnsemblPlants" id="AUR62007293-RA:cds"/>
    </source>
</evidence>
<feature type="region of interest" description="Disordered" evidence="1">
    <location>
        <begin position="54"/>
        <end position="79"/>
    </location>
</feature>
<evidence type="ECO:0000313" key="3">
    <source>
        <dbReference type="Proteomes" id="UP000596660"/>
    </source>
</evidence>
<dbReference type="EnsemblPlants" id="AUR62007293-RA">
    <property type="protein sequence ID" value="AUR62007293-RA:cds"/>
    <property type="gene ID" value="AUR62007293"/>
</dbReference>
<evidence type="ECO:0000256" key="1">
    <source>
        <dbReference type="SAM" id="MobiDB-lite"/>
    </source>
</evidence>
<reference evidence="2" key="1">
    <citation type="journal article" date="2017" name="Nature">
        <title>The genome of Chenopodium quinoa.</title>
        <authorList>
            <person name="Jarvis D.E."/>
            <person name="Ho Y.S."/>
            <person name="Lightfoot D.J."/>
            <person name="Schmoeckel S.M."/>
            <person name="Li B."/>
            <person name="Borm T.J.A."/>
            <person name="Ohyanagi H."/>
            <person name="Mineta K."/>
            <person name="Michell C.T."/>
            <person name="Saber N."/>
            <person name="Kharbatia N.M."/>
            <person name="Rupper R.R."/>
            <person name="Sharp A.R."/>
            <person name="Dally N."/>
            <person name="Boughton B.A."/>
            <person name="Woo Y.H."/>
            <person name="Gao G."/>
            <person name="Schijlen E.G.W.M."/>
            <person name="Guo X."/>
            <person name="Momin A.A."/>
            <person name="Negrao S."/>
            <person name="Al-Babili S."/>
            <person name="Gehring C."/>
            <person name="Roessner U."/>
            <person name="Jung C."/>
            <person name="Murphy K."/>
            <person name="Arold S.T."/>
            <person name="Gojobori T."/>
            <person name="van der Linden C.G."/>
            <person name="van Loo E.N."/>
            <person name="Jellen E.N."/>
            <person name="Maughan P.J."/>
            <person name="Tester M."/>
        </authorList>
    </citation>
    <scope>NUCLEOTIDE SEQUENCE [LARGE SCALE GENOMIC DNA]</scope>
    <source>
        <strain evidence="2">cv. PI 614886</strain>
    </source>
</reference>
<dbReference type="OMA" id="NLRDEKM"/>
<reference evidence="2" key="2">
    <citation type="submission" date="2021-03" db="UniProtKB">
        <authorList>
            <consortium name="EnsemblPlants"/>
        </authorList>
    </citation>
    <scope>IDENTIFICATION</scope>
</reference>
<dbReference type="Gramene" id="AUR62007293-RA">
    <property type="protein sequence ID" value="AUR62007293-RA:cds"/>
    <property type="gene ID" value="AUR62007293"/>
</dbReference>
<dbReference type="PANTHER" id="PTHR36019:SF3">
    <property type="entry name" value="PLANT_PROTEIN"/>
    <property type="match status" value="1"/>
</dbReference>